<organism evidence="5 6">
    <name type="scientific">Zophobas morio</name>
    <dbReference type="NCBI Taxonomy" id="2755281"/>
    <lineage>
        <taxon>Eukaryota</taxon>
        <taxon>Metazoa</taxon>
        <taxon>Ecdysozoa</taxon>
        <taxon>Arthropoda</taxon>
        <taxon>Hexapoda</taxon>
        <taxon>Insecta</taxon>
        <taxon>Pterygota</taxon>
        <taxon>Neoptera</taxon>
        <taxon>Endopterygota</taxon>
        <taxon>Coleoptera</taxon>
        <taxon>Polyphaga</taxon>
        <taxon>Cucujiformia</taxon>
        <taxon>Tenebrionidae</taxon>
        <taxon>Zophobas</taxon>
    </lineage>
</organism>
<dbReference type="Gene3D" id="3.20.20.70">
    <property type="entry name" value="Aldolase class I"/>
    <property type="match status" value="1"/>
</dbReference>
<dbReference type="GO" id="GO:0006094">
    <property type="term" value="P:gluconeogenesis"/>
    <property type="evidence" value="ECO:0007669"/>
    <property type="project" value="UniProtKB-KW"/>
</dbReference>
<protein>
    <recommendedName>
        <fullName evidence="4">Triosephosphate isomerase</fullName>
        <ecNumber evidence="4">5.3.1.1</ecNumber>
    </recommendedName>
</protein>
<dbReference type="GO" id="GO:0046166">
    <property type="term" value="P:glyceraldehyde-3-phosphate biosynthetic process"/>
    <property type="evidence" value="ECO:0007669"/>
    <property type="project" value="TreeGrafter"/>
</dbReference>
<dbReference type="EMBL" id="JALNTZ010002113">
    <property type="protein sequence ID" value="KAJ3619912.1"/>
    <property type="molecule type" value="Genomic_DNA"/>
</dbReference>
<dbReference type="PANTHER" id="PTHR21139:SF42">
    <property type="entry name" value="TRIOSEPHOSPHATE ISOMERASE"/>
    <property type="match status" value="1"/>
</dbReference>
<proteinExistence type="inferred from homology"/>
<evidence type="ECO:0000256" key="2">
    <source>
        <dbReference type="ARBA" id="ARBA00011738"/>
    </source>
</evidence>
<evidence type="ECO:0000256" key="3">
    <source>
        <dbReference type="ARBA" id="ARBA00023235"/>
    </source>
</evidence>
<dbReference type="PROSITE" id="PS51440">
    <property type="entry name" value="TIM_2"/>
    <property type="match status" value="1"/>
</dbReference>
<dbReference type="AlphaFoldDB" id="A0AA38HMA8"/>
<comment type="subunit">
    <text evidence="2">Homodimer.</text>
</comment>
<comment type="similarity">
    <text evidence="1 4">Belongs to the triosephosphate isomerase family.</text>
</comment>
<name>A0AA38HMA8_9CUCU</name>
<dbReference type="InterPro" id="IPR013785">
    <property type="entry name" value="Aldolase_TIM"/>
</dbReference>
<comment type="pathway">
    <text evidence="4">Carbohydrate degradation; glycolysis; D-glyceraldehyde 3-phosphate from glycerone phosphate: step 1/1.</text>
</comment>
<dbReference type="GO" id="GO:0019563">
    <property type="term" value="P:glycerol catabolic process"/>
    <property type="evidence" value="ECO:0007669"/>
    <property type="project" value="TreeGrafter"/>
</dbReference>
<dbReference type="Pfam" id="PF00121">
    <property type="entry name" value="TIM"/>
    <property type="match status" value="1"/>
</dbReference>
<dbReference type="CDD" id="cd00311">
    <property type="entry name" value="TIM"/>
    <property type="match status" value="1"/>
</dbReference>
<dbReference type="Proteomes" id="UP001168821">
    <property type="component" value="Unassembled WGS sequence"/>
</dbReference>
<evidence type="ECO:0000256" key="4">
    <source>
        <dbReference type="RuleBase" id="RU363013"/>
    </source>
</evidence>
<dbReference type="EC" id="5.3.1.1" evidence="4"/>
<reference evidence="5" key="1">
    <citation type="journal article" date="2023" name="G3 (Bethesda)">
        <title>Whole genome assemblies of Zophobas morio and Tenebrio molitor.</title>
        <authorList>
            <person name="Kaur S."/>
            <person name="Stinson S.A."/>
            <person name="diCenzo G.C."/>
        </authorList>
    </citation>
    <scope>NUCLEOTIDE SEQUENCE</scope>
    <source>
        <strain evidence="5">QUZm001</strain>
    </source>
</reference>
<dbReference type="InterPro" id="IPR000652">
    <property type="entry name" value="Triosephosphate_isomerase"/>
</dbReference>
<evidence type="ECO:0000313" key="6">
    <source>
        <dbReference type="Proteomes" id="UP001168821"/>
    </source>
</evidence>
<dbReference type="GO" id="GO:0006096">
    <property type="term" value="P:glycolytic process"/>
    <property type="evidence" value="ECO:0007669"/>
    <property type="project" value="UniProtKB-KW"/>
</dbReference>
<keyword evidence="3 4" id="KW-0413">Isomerase</keyword>
<evidence type="ECO:0000256" key="1">
    <source>
        <dbReference type="ARBA" id="ARBA00007422"/>
    </source>
</evidence>
<keyword evidence="4" id="KW-0312">Gluconeogenesis</keyword>
<evidence type="ECO:0000313" key="5">
    <source>
        <dbReference type="EMBL" id="KAJ3619912.1"/>
    </source>
</evidence>
<dbReference type="InterPro" id="IPR035990">
    <property type="entry name" value="TIM_sf"/>
</dbReference>
<dbReference type="GO" id="GO:0004807">
    <property type="term" value="F:triose-phosphate isomerase activity"/>
    <property type="evidence" value="ECO:0007669"/>
    <property type="project" value="UniProtKB-EC"/>
</dbReference>
<keyword evidence="4" id="KW-0324">Glycolysis</keyword>
<comment type="pathway">
    <text evidence="4">Carbohydrate biosynthesis; gluconeogenesis.</text>
</comment>
<gene>
    <name evidence="5" type="ORF">Zmor_008669</name>
</gene>
<dbReference type="GO" id="GO:0005829">
    <property type="term" value="C:cytosol"/>
    <property type="evidence" value="ECO:0007669"/>
    <property type="project" value="TreeGrafter"/>
</dbReference>
<dbReference type="PANTHER" id="PTHR21139">
    <property type="entry name" value="TRIOSEPHOSPHATE ISOMERASE"/>
    <property type="match status" value="1"/>
</dbReference>
<keyword evidence="6" id="KW-1185">Reference proteome</keyword>
<comment type="caution">
    <text evidence="5">The sequence shown here is derived from an EMBL/GenBank/DDBJ whole genome shotgun (WGS) entry which is preliminary data.</text>
</comment>
<dbReference type="SUPFAM" id="SSF51351">
    <property type="entry name" value="Triosephosphate isomerase (TIM)"/>
    <property type="match status" value="1"/>
</dbReference>
<accession>A0AA38HMA8</accession>
<comment type="catalytic activity">
    <reaction evidence="4">
        <text>D-glyceraldehyde 3-phosphate = dihydroxyacetone phosphate</text>
        <dbReference type="Rhea" id="RHEA:18585"/>
        <dbReference type="ChEBI" id="CHEBI:57642"/>
        <dbReference type="ChEBI" id="CHEBI:59776"/>
        <dbReference type="EC" id="5.3.1.1"/>
    </reaction>
</comment>
<sequence length="128" mass="13933">MFKTNTEALAFINEVDGKVKANDNMLAGVAVPFTALSDVKKASKNLIIAAENCHFKENGAYTGEISIPMLQDLKVSHVVIGHSERREMFNETNETVNLKAKALLAANMTPILCCGETLETYEAGKTVE</sequence>